<gene>
    <name evidence="2" type="ORF">CU097_015755</name>
</gene>
<sequence>KLFSNFSSFLSRKTKEFSQTMEEAVSSDSNVSSPSSRRTSRIASIKRKPGDDDTSSAFINVDYPGSVKDDEYTDNKTLDI</sequence>
<feature type="compositionally biased region" description="Basic residues" evidence="1">
    <location>
        <begin position="38"/>
        <end position="47"/>
    </location>
</feature>
<evidence type="ECO:0000313" key="3">
    <source>
        <dbReference type="Proteomes" id="UP000252139"/>
    </source>
</evidence>
<feature type="compositionally biased region" description="Low complexity" evidence="1">
    <location>
        <begin position="26"/>
        <end position="37"/>
    </location>
</feature>
<dbReference type="AlphaFoldDB" id="A0A367KCZ0"/>
<feature type="non-terminal residue" evidence="2">
    <location>
        <position position="1"/>
    </location>
</feature>
<organism evidence="2 3">
    <name type="scientific">Rhizopus azygosporus</name>
    <name type="common">Rhizopus microsporus var. azygosporus</name>
    <dbReference type="NCBI Taxonomy" id="86630"/>
    <lineage>
        <taxon>Eukaryota</taxon>
        <taxon>Fungi</taxon>
        <taxon>Fungi incertae sedis</taxon>
        <taxon>Mucoromycota</taxon>
        <taxon>Mucoromycotina</taxon>
        <taxon>Mucoromycetes</taxon>
        <taxon>Mucorales</taxon>
        <taxon>Mucorineae</taxon>
        <taxon>Rhizopodaceae</taxon>
        <taxon>Rhizopus</taxon>
    </lineage>
</organism>
<keyword evidence="3" id="KW-1185">Reference proteome</keyword>
<accession>A0A367KCZ0</accession>
<reference evidence="2 3" key="1">
    <citation type="journal article" date="2018" name="G3 (Bethesda)">
        <title>Phylogenetic and Phylogenomic Definition of Rhizopus Species.</title>
        <authorList>
            <person name="Gryganskyi A.P."/>
            <person name="Golan J."/>
            <person name="Dolatabadi S."/>
            <person name="Mondo S."/>
            <person name="Robb S."/>
            <person name="Idnurm A."/>
            <person name="Muszewska A."/>
            <person name="Steczkiewicz K."/>
            <person name="Masonjones S."/>
            <person name="Liao H.L."/>
            <person name="Gajdeczka M.T."/>
            <person name="Anike F."/>
            <person name="Vuek A."/>
            <person name="Anishchenko I.M."/>
            <person name="Voigt K."/>
            <person name="de Hoog G.S."/>
            <person name="Smith M.E."/>
            <person name="Heitman J."/>
            <person name="Vilgalys R."/>
            <person name="Stajich J.E."/>
        </authorList>
    </citation>
    <scope>NUCLEOTIDE SEQUENCE [LARGE SCALE GENOMIC DNA]</scope>
    <source>
        <strain evidence="2 3">CBS 357.93</strain>
    </source>
</reference>
<comment type="caution">
    <text evidence="2">The sequence shown here is derived from an EMBL/GenBank/DDBJ whole genome shotgun (WGS) entry which is preliminary data.</text>
</comment>
<dbReference type="EMBL" id="PJQL01000084">
    <property type="protein sequence ID" value="RCI00047.1"/>
    <property type="molecule type" value="Genomic_DNA"/>
</dbReference>
<evidence type="ECO:0000313" key="2">
    <source>
        <dbReference type="EMBL" id="RCI00047.1"/>
    </source>
</evidence>
<evidence type="ECO:0000256" key="1">
    <source>
        <dbReference type="SAM" id="MobiDB-lite"/>
    </source>
</evidence>
<dbReference type="OrthoDB" id="192887at2759"/>
<dbReference type="Proteomes" id="UP000252139">
    <property type="component" value="Unassembled WGS sequence"/>
</dbReference>
<proteinExistence type="predicted"/>
<feature type="region of interest" description="Disordered" evidence="1">
    <location>
        <begin position="21"/>
        <end position="60"/>
    </location>
</feature>
<name>A0A367KCZ0_RHIAZ</name>
<protein>
    <submittedName>
        <fullName evidence="2">Uncharacterized protein</fullName>
    </submittedName>
</protein>